<comment type="caution">
    <text evidence="13">The sequence shown here is derived from an EMBL/GenBank/DDBJ whole genome shotgun (WGS) entry which is preliminary data.</text>
</comment>
<evidence type="ECO:0000256" key="3">
    <source>
        <dbReference type="ARBA" id="ARBA00021495"/>
    </source>
</evidence>
<evidence type="ECO:0000256" key="6">
    <source>
        <dbReference type="ARBA" id="ARBA00022679"/>
    </source>
</evidence>
<dbReference type="InterPro" id="IPR036890">
    <property type="entry name" value="HATPase_C_sf"/>
</dbReference>
<dbReference type="SMART" id="SM01231">
    <property type="entry name" value="H-kinase_dim"/>
    <property type="match status" value="1"/>
</dbReference>
<dbReference type="SUPFAM" id="SSF47226">
    <property type="entry name" value="Histidine-containing phosphotransfer domain, HPT domain"/>
    <property type="match status" value="1"/>
</dbReference>
<dbReference type="GO" id="GO:0005737">
    <property type="term" value="C:cytoplasm"/>
    <property type="evidence" value="ECO:0007669"/>
    <property type="project" value="InterPro"/>
</dbReference>
<keyword evidence="8" id="KW-0902">Two-component regulatory system</keyword>
<dbReference type="InterPro" id="IPR051315">
    <property type="entry name" value="Bact_Chemotaxis_CheA"/>
</dbReference>
<dbReference type="PROSITE" id="PS50109">
    <property type="entry name" value="HIS_KIN"/>
    <property type="match status" value="1"/>
</dbReference>
<dbReference type="PANTHER" id="PTHR43395">
    <property type="entry name" value="SENSOR HISTIDINE KINASE CHEA"/>
    <property type="match status" value="1"/>
</dbReference>
<dbReference type="InterPro" id="IPR004358">
    <property type="entry name" value="Sig_transdc_His_kin-like_C"/>
</dbReference>
<dbReference type="EMBL" id="LUTU01000005">
    <property type="protein sequence ID" value="OAJ68111.1"/>
    <property type="molecule type" value="Genomic_DNA"/>
</dbReference>
<reference evidence="13 14" key="1">
    <citation type="submission" date="2016-03" db="EMBL/GenBank/DDBJ databases">
        <title>Draft genome sequence of Gluconobacter cerinus strain CECT 9110.</title>
        <authorList>
            <person name="Sainz F."/>
            <person name="Mas A."/>
            <person name="Torija M.J."/>
        </authorList>
    </citation>
    <scope>NUCLEOTIDE SEQUENCE [LARGE SCALE GENOMIC DNA]</scope>
    <source>
        <strain evidence="13 14">CECT 9110</strain>
    </source>
</reference>
<dbReference type="AlphaFoldDB" id="A0A1B6VLL3"/>
<dbReference type="SMART" id="SM00387">
    <property type="entry name" value="HATPase_c"/>
    <property type="match status" value="1"/>
</dbReference>
<evidence type="ECO:0000256" key="10">
    <source>
        <dbReference type="PROSITE-ProRule" id="PRU00110"/>
    </source>
</evidence>
<dbReference type="InterPro" id="IPR008207">
    <property type="entry name" value="Sig_transdc_His_kin_Hpt_dom"/>
</dbReference>
<comment type="function">
    <text evidence="9">Involved in the transmission of sensory signals from the chemoreceptors to the flagellar motors. CheA is autophosphorylated; it can transfer its phosphate group to either CheB or CheY.</text>
</comment>
<comment type="catalytic activity">
    <reaction evidence="1">
        <text>ATP + protein L-histidine = ADP + protein N-phospho-L-histidine.</text>
        <dbReference type="EC" id="2.7.13.3"/>
    </reaction>
</comment>
<dbReference type="Pfam" id="PF02518">
    <property type="entry name" value="HATPase_c"/>
    <property type="match status" value="1"/>
</dbReference>
<keyword evidence="7" id="KW-0418">Kinase</keyword>
<evidence type="ECO:0000259" key="11">
    <source>
        <dbReference type="PROSITE" id="PS50109"/>
    </source>
</evidence>
<dbReference type="SMART" id="SM00073">
    <property type="entry name" value="HPT"/>
    <property type="match status" value="1"/>
</dbReference>
<evidence type="ECO:0000313" key="14">
    <source>
        <dbReference type="Proteomes" id="UP000077786"/>
    </source>
</evidence>
<dbReference type="PRINTS" id="PR00344">
    <property type="entry name" value="BCTRLSENSOR"/>
</dbReference>
<dbReference type="Proteomes" id="UP000077786">
    <property type="component" value="Unassembled WGS sequence"/>
</dbReference>
<dbReference type="Pfam" id="PF01627">
    <property type="entry name" value="Hpt"/>
    <property type="match status" value="1"/>
</dbReference>
<evidence type="ECO:0000259" key="12">
    <source>
        <dbReference type="PROSITE" id="PS50894"/>
    </source>
</evidence>
<dbReference type="Gene3D" id="1.10.287.560">
    <property type="entry name" value="Histidine kinase CheA-like, homodimeric domain"/>
    <property type="match status" value="1"/>
</dbReference>
<dbReference type="InterPro" id="IPR004105">
    <property type="entry name" value="CheA-like_dim"/>
</dbReference>
<name>A0A1B6VLL3_9PROT</name>
<dbReference type="PATRIC" id="fig|38307.3.peg.835"/>
<evidence type="ECO:0000256" key="7">
    <source>
        <dbReference type="ARBA" id="ARBA00022777"/>
    </source>
</evidence>
<dbReference type="Gene3D" id="3.30.565.10">
    <property type="entry name" value="Histidine kinase-like ATPase, C-terminal domain"/>
    <property type="match status" value="1"/>
</dbReference>
<evidence type="ECO:0000256" key="2">
    <source>
        <dbReference type="ARBA" id="ARBA00012438"/>
    </source>
</evidence>
<dbReference type="InterPro" id="IPR037006">
    <property type="entry name" value="CheA-like_homodim_sf"/>
</dbReference>
<keyword evidence="6" id="KW-0808">Transferase</keyword>
<dbReference type="SUPFAM" id="SSF55874">
    <property type="entry name" value="ATPase domain of HSP90 chaperone/DNA topoisomerase II/histidine kinase"/>
    <property type="match status" value="1"/>
</dbReference>
<dbReference type="RefSeq" id="WP_232309088.1">
    <property type="nucleotide sequence ID" value="NZ_LUTU01000005.1"/>
</dbReference>
<evidence type="ECO:0000256" key="9">
    <source>
        <dbReference type="ARBA" id="ARBA00035100"/>
    </source>
</evidence>
<dbReference type="CDD" id="cd00088">
    <property type="entry name" value="HPT"/>
    <property type="match status" value="1"/>
</dbReference>
<accession>A0A1B6VLL3</accession>
<feature type="modified residue" description="Phosphohistidine" evidence="10">
    <location>
        <position position="50"/>
    </location>
</feature>
<organism evidence="13 14">
    <name type="scientific">Gluconobacter cerinus</name>
    <dbReference type="NCBI Taxonomy" id="38307"/>
    <lineage>
        <taxon>Bacteria</taxon>
        <taxon>Pseudomonadati</taxon>
        <taxon>Pseudomonadota</taxon>
        <taxon>Alphaproteobacteria</taxon>
        <taxon>Acetobacterales</taxon>
        <taxon>Acetobacteraceae</taxon>
        <taxon>Gluconobacter</taxon>
    </lineage>
</organism>
<dbReference type="InterPro" id="IPR003594">
    <property type="entry name" value="HATPase_dom"/>
</dbReference>
<proteinExistence type="predicted"/>
<keyword evidence="5 10" id="KW-0597">Phosphoprotein</keyword>
<dbReference type="InterPro" id="IPR005467">
    <property type="entry name" value="His_kinase_dom"/>
</dbReference>
<dbReference type="FunFam" id="3.30.565.10:FF:000016">
    <property type="entry name" value="Chemotaxis protein CheA, putative"/>
    <property type="match status" value="1"/>
</dbReference>
<feature type="domain" description="HPt" evidence="12">
    <location>
        <begin position="3"/>
        <end position="107"/>
    </location>
</feature>
<sequence length="600" mass="68059">MNDQDNLEEIRQIFFQECEENLSVLEEELGSMESSQDKFSKINAIFRAVHSIKGGAGAFGMEKLVRISHLFEEVLDKFRSGFRNLDQDAVVIFLKTTDCLAEIISFYRSGSELIETNDICDDLCRYLNDTGVSDRDSKFISNLTKEIDEFEFHPVKIDLGLPEENTFYIEISPTSSFYSHGDDVPNLFIFLQKKGVLTVELDAAKIPSLTSFATDVCYLKWTIILTTSEARENIEEIFEWSGGDLSYEFIESPSATDSLELKFLPITKHENSNDGLVGPVVENRDHKYNNKEYSTVRIDTIRVDKLVDLVGELIINQGSIRSQMKISNVLPGSSLDIAISELNQLTQELQENVMAMRAHPIKAVFQRMNRIVREAARLSGKNVVFHTEGEEVEIDRSIMEKLSEPLMHLIRNAIDHGIEEPNVRDDNGKNKEGNLYLRAFIRSGRFVIEVEDDGGGLNSDKIYEKALSRGIIVPGSHLEKEEIQSLIFSPGFSTLDVVSDLSGRGVGMDVVKKNIFEMGGKISVSSEEKKGTKFLISLPMTLSVLEGLIFKIEEQKFIVPINNVIEAFFLNEKKIFKISEFDMKYLYRNELIPIFLKKKE</sequence>
<evidence type="ECO:0000256" key="4">
    <source>
        <dbReference type="ARBA" id="ARBA00022500"/>
    </source>
</evidence>
<dbReference type="PROSITE" id="PS50894">
    <property type="entry name" value="HPT"/>
    <property type="match status" value="1"/>
</dbReference>
<dbReference type="InterPro" id="IPR036097">
    <property type="entry name" value="HisK_dim/P_sf"/>
</dbReference>
<evidence type="ECO:0000256" key="1">
    <source>
        <dbReference type="ARBA" id="ARBA00000085"/>
    </source>
</evidence>
<gene>
    <name evidence="13" type="ORF">A0123_00814</name>
</gene>
<dbReference type="EC" id="2.7.13.3" evidence="2"/>
<dbReference type="Gene3D" id="1.20.120.160">
    <property type="entry name" value="HPT domain"/>
    <property type="match status" value="1"/>
</dbReference>
<feature type="domain" description="Histidine kinase" evidence="11">
    <location>
        <begin position="341"/>
        <end position="542"/>
    </location>
</feature>
<evidence type="ECO:0000313" key="13">
    <source>
        <dbReference type="EMBL" id="OAJ68111.1"/>
    </source>
</evidence>
<dbReference type="InterPro" id="IPR036641">
    <property type="entry name" value="HPT_dom_sf"/>
</dbReference>
<evidence type="ECO:0000256" key="5">
    <source>
        <dbReference type="ARBA" id="ARBA00022553"/>
    </source>
</evidence>
<evidence type="ECO:0000256" key="8">
    <source>
        <dbReference type="ARBA" id="ARBA00023012"/>
    </source>
</evidence>
<protein>
    <recommendedName>
        <fullName evidence="3">Chemotaxis protein CheA</fullName>
        <ecNumber evidence="2">2.7.13.3</ecNumber>
    </recommendedName>
</protein>
<dbReference type="SUPFAM" id="SSF47384">
    <property type="entry name" value="Homodimeric domain of signal transducing histidine kinase"/>
    <property type="match status" value="1"/>
</dbReference>
<keyword evidence="4" id="KW-0145">Chemotaxis</keyword>
<dbReference type="Pfam" id="PF02895">
    <property type="entry name" value="H-kinase_dim"/>
    <property type="match status" value="1"/>
</dbReference>
<dbReference type="GO" id="GO:0006935">
    <property type="term" value="P:chemotaxis"/>
    <property type="evidence" value="ECO:0007669"/>
    <property type="project" value="UniProtKB-KW"/>
</dbReference>
<dbReference type="GO" id="GO:0000155">
    <property type="term" value="F:phosphorelay sensor kinase activity"/>
    <property type="evidence" value="ECO:0007669"/>
    <property type="project" value="InterPro"/>
</dbReference>
<dbReference type="PANTHER" id="PTHR43395:SF10">
    <property type="entry name" value="CHEMOTAXIS PROTEIN CHEA"/>
    <property type="match status" value="1"/>
</dbReference>